<evidence type="ECO:0008006" key="2">
    <source>
        <dbReference type="Google" id="ProtNLM"/>
    </source>
</evidence>
<proteinExistence type="predicted"/>
<name>A0A2H4JFD7_9CAUD</name>
<protein>
    <recommendedName>
        <fullName evidence="2">Phage protein</fullName>
    </recommendedName>
</protein>
<organism evidence="1">
    <name type="scientific">uncultured Caudovirales phage</name>
    <dbReference type="NCBI Taxonomy" id="2100421"/>
    <lineage>
        <taxon>Viruses</taxon>
        <taxon>Duplodnaviria</taxon>
        <taxon>Heunggongvirae</taxon>
        <taxon>Uroviricota</taxon>
        <taxon>Caudoviricetes</taxon>
        <taxon>Peduoviridae</taxon>
        <taxon>Maltschvirus</taxon>
        <taxon>Maltschvirus maltsch</taxon>
    </lineage>
</organism>
<evidence type="ECO:0000313" key="1">
    <source>
        <dbReference type="EMBL" id="ASN72427.1"/>
    </source>
</evidence>
<sequence>MVKIKQKKQLNLPQLIEWAWDNDIKNEIFIADKQLTNIEFDDTGDVLIYGNDNKKTVKFSIEVEEEITEDTPLSMIIECDEDSSFWVFKEITLKEMHESKCLKETTKYYKDEDEKMYLIWRDGKLVE</sequence>
<reference evidence="1" key="1">
    <citation type="submission" date="2017-06" db="EMBL/GenBank/DDBJ databases">
        <title>Novel phages from South African skin metaviromes.</title>
        <authorList>
            <person name="van Zyl L.J."/>
            <person name="Abrahams Y."/>
            <person name="Stander E.A."/>
            <person name="Kirby B.M."/>
            <person name="Clavaud C."/>
            <person name="Farcet C."/>
            <person name="Breton L."/>
            <person name="Trindade M.I."/>
        </authorList>
    </citation>
    <scope>NUCLEOTIDE SEQUENCE</scope>
</reference>
<gene>
    <name evidence="1" type="ORF">7S15_27</name>
</gene>
<dbReference type="EMBL" id="MF417953">
    <property type="protein sequence ID" value="ASN72427.1"/>
    <property type="molecule type" value="Genomic_DNA"/>
</dbReference>
<accession>A0A2H4JFD7</accession>